<proteinExistence type="predicted"/>
<evidence type="ECO:0000256" key="2">
    <source>
        <dbReference type="SAM" id="Phobius"/>
    </source>
</evidence>
<evidence type="ECO:0000313" key="3">
    <source>
        <dbReference type="EMBL" id="UNM13711.1"/>
    </source>
</evidence>
<keyword evidence="4" id="KW-1185">Reference proteome</keyword>
<accession>A0ABY3WM83</accession>
<feature type="compositionally biased region" description="Pro residues" evidence="1">
    <location>
        <begin position="124"/>
        <end position="138"/>
    </location>
</feature>
<protein>
    <submittedName>
        <fullName evidence="3">LPXTG cell wall anchor domain-containing protein</fullName>
    </submittedName>
</protein>
<dbReference type="RefSeq" id="WP_242332631.1">
    <property type="nucleotide sequence ID" value="NZ_CP071872.1"/>
</dbReference>
<feature type="compositionally biased region" description="Pro residues" evidence="1">
    <location>
        <begin position="147"/>
        <end position="157"/>
    </location>
</feature>
<feature type="transmembrane region" description="Helical" evidence="2">
    <location>
        <begin position="178"/>
        <end position="197"/>
    </location>
</feature>
<gene>
    <name evidence="3" type="ORF">J4032_21665</name>
</gene>
<keyword evidence="2" id="KW-1133">Transmembrane helix</keyword>
<organism evidence="3 4">
    <name type="scientific">Streptomyces formicae</name>
    <dbReference type="NCBI Taxonomy" id="1616117"/>
    <lineage>
        <taxon>Bacteria</taxon>
        <taxon>Bacillati</taxon>
        <taxon>Actinomycetota</taxon>
        <taxon>Actinomycetes</taxon>
        <taxon>Kitasatosporales</taxon>
        <taxon>Streptomycetaceae</taxon>
        <taxon>Streptomyces</taxon>
    </lineage>
</organism>
<keyword evidence="2" id="KW-0812">Transmembrane</keyword>
<reference evidence="3 4" key="1">
    <citation type="submission" date="2021-03" db="EMBL/GenBank/DDBJ databases">
        <title>Complete genome of Streptomyces formicae strain 1H-GS9 (DSM 100524).</title>
        <authorList>
            <person name="Atanasov K.E."/>
            <person name="Altabella T."/>
            <person name="Ferrer A."/>
        </authorList>
    </citation>
    <scope>NUCLEOTIDE SEQUENCE [LARGE SCALE GENOMIC DNA]</scope>
    <source>
        <strain evidence="3 4">1H-GS9</strain>
    </source>
</reference>
<feature type="compositionally biased region" description="Basic and acidic residues" evidence="1">
    <location>
        <begin position="102"/>
        <end position="113"/>
    </location>
</feature>
<name>A0ABY3WM83_9ACTN</name>
<evidence type="ECO:0000313" key="4">
    <source>
        <dbReference type="Proteomes" id="UP000828924"/>
    </source>
</evidence>
<sequence length="206" mass="21146">MKVLTRAWKRSGALIAGAAVGFVGVGLCATPVAAHTPVWTVTCSEVTVDLTAYNDDVTNTVTITVDGKDLLPAKEFGREFHETLKLPEHKTEVPVRLVVKAGDGDRFSRDETKNSPVCETTPPSGTPEPSETPEPSGTPEPSETPSTEPPTSEPPAPSTSAPAPGDLAETGGSSATPLIAGAAVAAVLAGGGILVVTRKRRAADRG</sequence>
<feature type="region of interest" description="Disordered" evidence="1">
    <location>
        <begin position="102"/>
        <end position="174"/>
    </location>
</feature>
<keyword evidence="2" id="KW-0472">Membrane</keyword>
<dbReference type="NCBIfam" id="NF041528">
    <property type="entry name" value="strep_LAETG"/>
    <property type="match status" value="1"/>
</dbReference>
<dbReference type="NCBIfam" id="TIGR01167">
    <property type="entry name" value="LPXTG_anchor"/>
    <property type="match status" value="1"/>
</dbReference>
<dbReference type="EMBL" id="CP071872">
    <property type="protein sequence ID" value="UNM13711.1"/>
    <property type="molecule type" value="Genomic_DNA"/>
</dbReference>
<evidence type="ECO:0000256" key="1">
    <source>
        <dbReference type="SAM" id="MobiDB-lite"/>
    </source>
</evidence>
<dbReference type="Proteomes" id="UP000828924">
    <property type="component" value="Chromosome"/>
</dbReference>